<dbReference type="Pfam" id="PF25573">
    <property type="entry name" value="TPR_PSMD3_N"/>
    <property type="match status" value="1"/>
</dbReference>
<dbReference type="InterPro" id="IPR057985">
    <property type="entry name" value="TPR_PSMD3_N"/>
</dbReference>
<name>R4WQT4_RIPPE</name>
<protein>
    <submittedName>
        <fullName evidence="5">26S proteasome regulatory subunit S3</fullName>
    </submittedName>
</protein>
<sequence length="485" mass="55371">MPVESTDVEMKVVDSPSTEDPVATNIQEIREHTRQIEKAVVSKEPRFILRVLRSLPATRRKLSISVLRGLILGLYTHSAADRDALLSYVDELDPESAQKPRTSKPSNVPLLPEIDAYLHLLVLVKMIDTGKNVEAVKCSDALMGKVTAQNRRSLDLIAAKCYFYHSRAYELTNQLDKIRGFLHARLRTATLRNDFEGQAVLINCLLRNYLHYNLYDQADKLVSKSVYPESASNNEWARFLYYLGRIKAARLEYSESHKHLVQALRKAPQHAAVGFRQTVQKLAVSVDLLLGDIPDRQVFRQAPLRRSLAPYLQLTQAVRTGDLQRFGEVLEMFGPQFRSDHTFTLILRLRHNVIKTAIRCIGLSYSRITPANIAKKLGLDSPEDAEFIVAKAIRDGVIEASLDPEHGYMQSNEVTDIYRTREPQLAYHQRISFCLDLHNQSVKAMRYPPKSYGKDLESAEERREREQQDLELAKEMAEEDDDVFP</sequence>
<evidence type="ECO:0000256" key="1">
    <source>
        <dbReference type="ARBA" id="ARBA00007912"/>
    </source>
</evidence>
<accession>R4WQT4</accession>
<evidence type="ECO:0000259" key="4">
    <source>
        <dbReference type="PROSITE" id="PS50250"/>
    </source>
</evidence>
<dbReference type="GO" id="GO:0042176">
    <property type="term" value="P:regulation of protein catabolic process"/>
    <property type="evidence" value="ECO:0007669"/>
    <property type="project" value="InterPro"/>
</dbReference>
<dbReference type="PANTHER" id="PTHR10758">
    <property type="entry name" value="26S PROTEASOME NON-ATPASE REGULATORY SUBUNIT 3/COP9 SIGNALOSOME COMPLEX SUBUNIT 3"/>
    <property type="match status" value="1"/>
</dbReference>
<proteinExistence type="evidence at transcript level"/>
<dbReference type="Pfam" id="PF01399">
    <property type="entry name" value="PCI"/>
    <property type="match status" value="1"/>
</dbReference>
<dbReference type="GO" id="GO:0006511">
    <property type="term" value="P:ubiquitin-dependent protein catabolic process"/>
    <property type="evidence" value="ECO:0007669"/>
    <property type="project" value="TreeGrafter"/>
</dbReference>
<dbReference type="EMBL" id="AK418031">
    <property type="protein sequence ID" value="BAN21246.1"/>
    <property type="molecule type" value="mRNA"/>
</dbReference>
<dbReference type="InterPro" id="IPR013586">
    <property type="entry name" value="PSMD3_C"/>
</dbReference>
<evidence type="ECO:0000256" key="2">
    <source>
        <dbReference type="ARBA" id="ARBA00022942"/>
    </source>
</evidence>
<feature type="domain" description="PCI" evidence="4">
    <location>
        <begin position="237"/>
        <end position="416"/>
    </location>
</feature>
<dbReference type="PANTHER" id="PTHR10758:SF2">
    <property type="entry name" value="26S PROTEASOME NON-ATPASE REGULATORY SUBUNIT 3"/>
    <property type="match status" value="1"/>
</dbReference>
<feature type="compositionally biased region" description="Basic and acidic residues" evidence="3">
    <location>
        <begin position="452"/>
        <end position="476"/>
    </location>
</feature>
<dbReference type="InterPro" id="IPR036390">
    <property type="entry name" value="WH_DNA-bd_sf"/>
</dbReference>
<reference evidence="5" key="1">
    <citation type="journal article" date="2013" name="PLoS ONE">
        <title>Gene expression in gut symbiotic organ of stinkbug affected by extracellular bacterial symbiont.</title>
        <authorList>
            <person name="Futahashi R."/>
            <person name="Tanaka K."/>
            <person name="Tanahashi M."/>
            <person name="Nikoh N."/>
            <person name="Kikuchi Y."/>
            <person name="Lee B.L."/>
            <person name="Fukatsu T."/>
        </authorList>
    </citation>
    <scope>NUCLEOTIDE SEQUENCE</scope>
    <source>
        <tissue evidence="5">Midgut</tissue>
    </source>
</reference>
<dbReference type="SMART" id="SM00753">
    <property type="entry name" value="PAM"/>
    <property type="match status" value="1"/>
</dbReference>
<dbReference type="PROSITE" id="PS50250">
    <property type="entry name" value="PCI"/>
    <property type="match status" value="1"/>
</dbReference>
<organism evidence="5">
    <name type="scientific">Riptortus pedestris</name>
    <name type="common">Bean bug</name>
    <dbReference type="NCBI Taxonomy" id="329032"/>
    <lineage>
        <taxon>Eukaryota</taxon>
        <taxon>Metazoa</taxon>
        <taxon>Ecdysozoa</taxon>
        <taxon>Arthropoda</taxon>
        <taxon>Hexapoda</taxon>
        <taxon>Insecta</taxon>
        <taxon>Pterygota</taxon>
        <taxon>Neoptera</taxon>
        <taxon>Paraneoptera</taxon>
        <taxon>Hemiptera</taxon>
        <taxon>Heteroptera</taxon>
        <taxon>Panheteroptera</taxon>
        <taxon>Pentatomomorpha</taxon>
        <taxon>Coreoidea</taxon>
        <taxon>Alydidae</taxon>
        <taxon>Riptortus</taxon>
    </lineage>
</organism>
<dbReference type="GO" id="GO:0030234">
    <property type="term" value="F:enzyme regulator activity"/>
    <property type="evidence" value="ECO:0007669"/>
    <property type="project" value="InterPro"/>
</dbReference>
<dbReference type="AlphaFoldDB" id="R4WQT4"/>
<evidence type="ECO:0000313" key="5">
    <source>
        <dbReference type="EMBL" id="BAN21246.1"/>
    </source>
</evidence>
<dbReference type="SUPFAM" id="SSF46785">
    <property type="entry name" value="Winged helix' DNA-binding domain"/>
    <property type="match status" value="1"/>
</dbReference>
<dbReference type="Pfam" id="PF08375">
    <property type="entry name" value="Rpn3_C"/>
    <property type="match status" value="1"/>
</dbReference>
<dbReference type="InterPro" id="IPR050756">
    <property type="entry name" value="CSN3"/>
</dbReference>
<dbReference type="GO" id="GO:0008541">
    <property type="term" value="C:proteasome regulatory particle, lid subcomplex"/>
    <property type="evidence" value="ECO:0007669"/>
    <property type="project" value="TreeGrafter"/>
</dbReference>
<feature type="region of interest" description="Disordered" evidence="3">
    <location>
        <begin position="448"/>
        <end position="485"/>
    </location>
</feature>
<comment type="similarity">
    <text evidence="1">Belongs to the proteasome subunit S3 family.</text>
</comment>
<keyword evidence="2 5" id="KW-0647">Proteasome</keyword>
<dbReference type="InterPro" id="IPR000717">
    <property type="entry name" value="PCI_dom"/>
</dbReference>
<dbReference type="SMART" id="SM00088">
    <property type="entry name" value="PINT"/>
    <property type="match status" value="1"/>
</dbReference>
<evidence type="ECO:0000256" key="3">
    <source>
        <dbReference type="SAM" id="MobiDB-lite"/>
    </source>
</evidence>